<accession>A0ABY7HBD7</accession>
<gene>
    <name evidence="1" type="ORF">O0S08_10525</name>
</gene>
<dbReference type="Proteomes" id="UP001164459">
    <property type="component" value="Chromosome"/>
</dbReference>
<dbReference type="RefSeq" id="WP_269038949.1">
    <property type="nucleotide sequence ID" value="NZ_CP114040.1"/>
</dbReference>
<evidence type="ECO:0000313" key="2">
    <source>
        <dbReference type="Proteomes" id="UP001164459"/>
    </source>
</evidence>
<reference evidence="1" key="1">
    <citation type="submission" date="2022-11" db="EMBL/GenBank/DDBJ databases">
        <title>Minimal conservation of predation-associated metabolite biosynthetic gene clusters underscores biosynthetic potential of Myxococcota including descriptions for ten novel species: Archangium lansinium sp. nov., Myxococcus landrumus sp. nov., Nannocystis bai.</title>
        <authorList>
            <person name="Ahearne A."/>
            <person name="Stevens C."/>
            <person name="Dowd S."/>
        </authorList>
    </citation>
    <scope>NUCLEOTIDE SEQUENCE</scope>
    <source>
        <strain evidence="1">Fl3</strain>
    </source>
</reference>
<keyword evidence="2" id="KW-1185">Reference proteome</keyword>
<name>A0ABY7HBD7_9BACT</name>
<proteinExistence type="predicted"/>
<sequence length="222" mass="23827">MALDLAPSFQALLDAFRSAGGPLHTTGPLAAVIDCDGGAPGIDAWADDVRSAGGGHLVEGASLLAGIPWHVRAALDLEWQDETGRLDGTTLDIDVSHPWRAFLRRARLAPPGALANDPFAFVLSIHPVTGSTARCIARWPPAATRPELVYHSGGGELVPLRLSVREYFEQVLVARGWGGWELAFAAEPLRDPVQVDAQVLAPLRRRLGERFPELDLAALKAR</sequence>
<organism evidence="1 2">
    <name type="scientific">Nannocystis punicea</name>
    <dbReference type="NCBI Taxonomy" id="2995304"/>
    <lineage>
        <taxon>Bacteria</taxon>
        <taxon>Pseudomonadati</taxon>
        <taxon>Myxococcota</taxon>
        <taxon>Polyangia</taxon>
        <taxon>Nannocystales</taxon>
        <taxon>Nannocystaceae</taxon>
        <taxon>Nannocystis</taxon>
    </lineage>
</organism>
<evidence type="ECO:0000313" key="1">
    <source>
        <dbReference type="EMBL" id="WAS96582.1"/>
    </source>
</evidence>
<protein>
    <submittedName>
        <fullName evidence="1">Uncharacterized protein</fullName>
    </submittedName>
</protein>
<dbReference type="EMBL" id="CP114040">
    <property type="protein sequence ID" value="WAS96582.1"/>
    <property type="molecule type" value="Genomic_DNA"/>
</dbReference>